<dbReference type="InterPro" id="IPR017439">
    <property type="entry name" value="Amidohydrolase"/>
</dbReference>
<dbReference type="GO" id="GO:0046872">
    <property type="term" value="F:metal ion binding"/>
    <property type="evidence" value="ECO:0007669"/>
    <property type="project" value="UniProtKB-KW"/>
</dbReference>
<dbReference type="RefSeq" id="WP_092071577.1">
    <property type="nucleotide sequence ID" value="NZ_FNHB01000003.1"/>
</dbReference>
<dbReference type="InterPro" id="IPR011650">
    <property type="entry name" value="Peptidase_M20_dimer"/>
</dbReference>
<evidence type="ECO:0000256" key="1">
    <source>
        <dbReference type="ARBA" id="ARBA00006153"/>
    </source>
</evidence>
<comment type="similarity">
    <text evidence="1">Belongs to the peptidase M20 family.</text>
</comment>
<evidence type="ECO:0000313" key="5">
    <source>
        <dbReference type="EMBL" id="SDM27914.1"/>
    </source>
</evidence>
<dbReference type="PIRSF" id="PIRSF005962">
    <property type="entry name" value="Pept_M20D_amidohydro"/>
    <property type="match status" value="1"/>
</dbReference>
<dbReference type="InterPro" id="IPR002933">
    <property type="entry name" value="Peptidase_M20"/>
</dbReference>
<feature type="binding site" evidence="3">
    <location>
        <position position="137"/>
    </location>
    <ligand>
        <name>Mn(2+)</name>
        <dbReference type="ChEBI" id="CHEBI:29035"/>
        <label>2</label>
    </ligand>
</feature>
<dbReference type="Pfam" id="PF01546">
    <property type="entry name" value="Peptidase_M20"/>
    <property type="match status" value="1"/>
</dbReference>
<keyword evidence="6" id="KW-1185">Reference proteome</keyword>
<feature type="domain" description="Peptidase M20 dimerisation" evidence="4">
    <location>
        <begin position="186"/>
        <end position="277"/>
    </location>
</feature>
<evidence type="ECO:0000313" key="6">
    <source>
        <dbReference type="Proteomes" id="UP000214880"/>
    </source>
</evidence>
<dbReference type="PANTHER" id="PTHR11014:SF63">
    <property type="entry name" value="METALLOPEPTIDASE, PUTATIVE (AFU_ORTHOLOGUE AFUA_6G09600)-RELATED"/>
    <property type="match status" value="1"/>
</dbReference>
<dbReference type="EMBL" id="FNHB01000003">
    <property type="protein sequence ID" value="SDM27914.1"/>
    <property type="molecule type" value="Genomic_DNA"/>
</dbReference>
<organism evidence="5 6">
    <name type="scientific">Dendrosporobacter quercicolus</name>
    <dbReference type="NCBI Taxonomy" id="146817"/>
    <lineage>
        <taxon>Bacteria</taxon>
        <taxon>Bacillati</taxon>
        <taxon>Bacillota</taxon>
        <taxon>Negativicutes</taxon>
        <taxon>Selenomonadales</taxon>
        <taxon>Sporomusaceae</taxon>
        <taxon>Dendrosporobacter</taxon>
    </lineage>
</organism>
<comment type="cofactor">
    <cofactor evidence="3">
        <name>Mn(2+)</name>
        <dbReference type="ChEBI" id="CHEBI:29035"/>
    </cofactor>
    <text evidence="3">The Mn(2+) ion enhances activity.</text>
</comment>
<reference evidence="5 6" key="1">
    <citation type="submission" date="2016-10" db="EMBL/GenBank/DDBJ databases">
        <authorList>
            <person name="de Groot N.N."/>
        </authorList>
    </citation>
    <scope>NUCLEOTIDE SEQUENCE [LARGE SCALE GENOMIC DNA]</scope>
    <source>
        <strain evidence="5 6">DSM 1736</strain>
    </source>
</reference>
<dbReference type="InterPro" id="IPR036264">
    <property type="entry name" value="Bact_exopeptidase_dim_dom"/>
</dbReference>
<feature type="binding site" evidence="3">
    <location>
        <position position="103"/>
    </location>
    <ligand>
        <name>Mn(2+)</name>
        <dbReference type="ChEBI" id="CHEBI:29035"/>
        <label>2</label>
    </ligand>
</feature>
<accession>A0A1G9RXM4</accession>
<keyword evidence="3" id="KW-0464">Manganese</keyword>
<dbReference type="PANTHER" id="PTHR11014">
    <property type="entry name" value="PEPTIDASE M20 FAMILY MEMBER"/>
    <property type="match status" value="1"/>
</dbReference>
<dbReference type="AlphaFoldDB" id="A0A1G9RXM4"/>
<dbReference type="Pfam" id="PF07687">
    <property type="entry name" value="M20_dimer"/>
    <property type="match status" value="1"/>
</dbReference>
<sequence>MPDIGVLIKKHTAAVVALRRYFHTYPELSGQEYNTQKRVLTELRALGIEAKPAADTGVIADIAGPAAGPVIAIRADMDALRLQDECGQTYQSVNHGVCHACGHDGHVAMLLGVAKVLAEMQEQLAGTVRLLFQPSEEEFPGGAQPLIEAGALKGVAAIISAHLWQTLAAGTIGISYDRLMAAPDAFTITVQGKGGHGSMPQQTIDPILTGAQIVMGLHTIVGRNIDPLENAVVSLGSFKAGEAFNVIPDIAVLKGTVRSFDHALRLQIFERIEAIARGISQASGASCTVEKKLGFPPLVNSPEIVKTVVEAAGELLPADHIITIKPVMAGEDFSCYLQKIPGMMIFVGSGNAAKNIIYPQHHPKFDIDETALPIGMEVLLRSALKLLNKMK</sequence>
<feature type="binding site" evidence="3">
    <location>
        <position position="162"/>
    </location>
    <ligand>
        <name>Mn(2+)</name>
        <dbReference type="ChEBI" id="CHEBI:29035"/>
        <label>2</label>
    </ligand>
</feature>
<name>A0A1G9RXM4_9FIRM</name>
<dbReference type="SUPFAM" id="SSF53187">
    <property type="entry name" value="Zn-dependent exopeptidases"/>
    <property type="match status" value="1"/>
</dbReference>
<gene>
    <name evidence="5" type="ORF">SAMN04488502_103139</name>
</gene>
<keyword evidence="2 5" id="KW-0378">Hydrolase</keyword>
<dbReference type="Proteomes" id="UP000214880">
    <property type="component" value="Unassembled WGS sequence"/>
</dbReference>
<keyword evidence="3" id="KW-0479">Metal-binding</keyword>
<dbReference type="FunFam" id="3.30.70.360:FF:000014">
    <property type="entry name" value="N-acyl-L-amino acid amidohydrolase"/>
    <property type="match status" value="1"/>
</dbReference>
<dbReference type="STRING" id="146817.SAMN04488502_103139"/>
<dbReference type="Gene3D" id="3.30.70.360">
    <property type="match status" value="1"/>
</dbReference>
<dbReference type="OrthoDB" id="9776731at2"/>
<evidence type="ECO:0000256" key="2">
    <source>
        <dbReference type="ARBA" id="ARBA00022801"/>
    </source>
</evidence>
<proteinExistence type="inferred from homology"/>
<feature type="binding site" evidence="3">
    <location>
        <position position="101"/>
    </location>
    <ligand>
        <name>Mn(2+)</name>
        <dbReference type="ChEBI" id="CHEBI:29035"/>
        <label>2</label>
    </ligand>
</feature>
<dbReference type="SUPFAM" id="SSF55031">
    <property type="entry name" value="Bacterial exopeptidase dimerisation domain"/>
    <property type="match status" value="1"/>
</dbReference>
<dbReference type="Gene3D" id="3.40.630.10">
    <property type="entry name" value="Zn peptidases"/>
    <property type="match status" value="1"/>
</dbReference>
<evidence type="ECO:0000259" key="4">
    <source>
        <dbReference type="Pfam" id="PF07687"/>
    </source>
</evidence>
<feature type="binding site" evidence="3">
    <location>
        <position position="361"/>
    </location>
    <ligand>
        <name>Mn(2+)</name>
        <dbReference type="ChEBI" id="CHEBI:29035"/>
        <label>2</label>
    </ligand>
</feature>
<dbReference type="GO" id="GO:0016787">
    <property type="term" value="F:hydrolase activity"/>
    <property type="evidence" value="ECO:0007669"/>
    <property type="project" value="UniProtKB-KW"/>
</dbReference>
<evidence type="ECO:0000256" key="3">
    <source>
        <dbReference type="PIRSR" id="PIRSR005962-1"/>
    </source>
</evidence>
<protein>
    <submittedName>
        <fullName evidence="5">Amidohydrolase</fullName>
    </submittedName>
</protein>
<dbReference type="NCBIfam" id="TIGR01891">
    <property type="entry name" value="amidohydrolases"/>
    <property type="match status" value="1"/>
</dbReference>